<accession>A0AAE0A7Q4</accession>
<sequence length="316" mass="35114">MIDSEMAKLYENLSLADEDGAIHEMSDDAQRAGEAEVDNCLVGLCGGSREGEGGASLETLVLTTGFGPVLGNGGGPDSSYVASVIKLPLSKPGLVVIVMLVSKWKMGSVGGLRVSWPHRSYNWSFRFEPFWLKEKDFDSVVRKVWTDSGPSNSVEEFKWKLSQCAARVMHSIKSLEKSVVGLLECEELYWKQCSQANWLEARDHNSKFFHAKATARKKKNFIDKLVDRGGCVYTSKAELAFVMKDYFSTIFQYSNPSVQDTMASSVGINSRLSDVKREELSAVYTTEEVRATREGGLCIQNILEVYERGSSQQINL</sequence>
<proteinExistence type="predicted"/>
<name>A0AAE0A7Q4_9ROSI</name>
<dbReference type="EMBL" id="JANJYJ010000006">
    <property type="protein sequence ID" value="KAK3205622.1"/>
    <property type="molecule type" value="Genomic_DNA"/>
</dbReference>
<evidence type="ECO:0000313" key="2">
    <source>
        <dbReference type="Proteomes" id="UP001281410"/>
    </source>
</evidence>
<keyword evidence="2" id="KW-1185">Reference proteome</keyword>
<dbReference type="Proteomes" id="UP001281410">
    <property type="component" value="Unassembled WGS sequence"/>
</dbReference>
<dbReference type="AlphaFoldDB" id="A0AAE0A7Q4"/>
<comment type="caution">
    <text evidence="1">The sequence shown here is derived from an EMBL/GenBank/DDBJ whole genome shotgun (WGS) entry which is preliminary data.</text>
</comment>
<gene>
    <name evidence="1" type="ORF">Dsin_019668</name>
</gene>
<evidence type="ECO:0000313" key="1">
    <source>
        <dbReference type="EMBL" id="KAK3205622.1"/>
    </source>
</evidence>
<organism evidence="1 2">
    <name type="scientific">Dipteronia sinensis</name>
    <dbReference type="NCBI Taxonomy" id="43782"/>
    <lineage>
        <taxon>Eukaryota</taxon>
        <taxon>Viridiplantae</taxon>
        <taxon>Streptophyta</taxon>
        <taxon>Embryophyta</taxon>
        <taxon>Tracheophyta</taxon>
        <taxon>Spermatophyta</taxon>
        <taxon>Magnoliopsida</taxon>
        <taxon>eudicotyledons</taxon>
        <taxon>Gunneridae</taxon>
        <taxon>Pentapetalae</taxon>
        <taxon>rosids</taxon>
        <taxon>malvids</taxon>
        <taxon>Sapindales</taxon>
        <taxon>Sapindaceae</taxon>
        <taxon>Hippocastanoideae</taxon>
        <taxon>Acereae</taxon>
        <taxon>Dipteronia</taxon>
    </lineage>
</organism>
<protein>
    <submittedName>
        <fullName evidence="1">Uncharacterized protein</fullName>
    </submittedName>
</protein>
<reference evidence="1" key="1">
    <citation type="journal article" date="2023" name="Plant J.">
        <title>Genome sequences and population genomics provide insights into the demographic history, inbreeding, and mutation load of two 'living fossil' tree species of Dipteronia.</title>
        <authorList>
            <person name="Feng Y."/>
            <person name="Comes H.P."/>
            <person name="Chen J."/>
            <person name="Zhu S."/>
            <person name="Lu R."/>
            <person name="Zhang X."/>
            <person name="Li P."/>
            <person name="Qiu J."/>
            <person name="Olsen K.M."/>
            <person name="Qiu Y."/>
        </authorList>
    </citation>
    <scope>NUCLEOTIDE SEQUENCE</scope>
    <source>
        <strain evidence="1">NBL</strain>
    </source>
</reference>